<dbReference type="AlphaFoldDB" id="A0A9R0JG94"/>
<evidence type="ECO:0000256" key="1">
    <source>
        <dbReference type="SAM" id="MobiDB-lite"/>
    </source>
</evidence>
<accession>A0A9R0JG94</accession>
<feature type="transmembrane region" description="Helical" evidence="2">
    <location>
        <begin position="12"/>
        <end position="32"/>
    </location>
</feature>
<gene>
    <name evidence="4" type="primary">LOC110804642</name>
</gene>
<feature type="transmembrane region" description="Helical" evidence="2">
    <location>
        <begin position="44"/>
        <end position="66"/>
    </location>
</feature>
<organism evidence="3 4">
    <name type="scientific">Spinacia oleracea</name>
    <name type="common">Spinach</name>
    <dbReference type="NCBI Taxonomy" id="3562"/>
    <lineage>
        <taxon>Eukaryota</taxon>
        <taxon>Viridiplantae</taxon>
        <taxon>Streptophyta</taxon>
        <taxon>Embryophyta</taxon>
        <taxon>Tracheophyta</taxon>
        <taxon>Spermatophyta</taxon>
        <taxon>Magnoliopsida</taxon>
        <taxon>eudicotyledons</taxon>
        <taxon>Gunneridae</taxon>
        <taxon>Pentapetalae</taxon>
        <taxon>Caryophyllales</taxon>
        <taxon>Chenopodiaceae</taxon>
        <taxon>Chenopodioideae</taxon>
        <taxon>Anserineae</taxon>
        <taxon>Spinacia</taxon>
    </lineage>
</organism>
<dbReference type="GeneID" id="110804642"/>
<keyword evidence="2" id="KW-0812">Transmembrane</keyword>
<dbReference type="PANTHER" id="PTHR34964:SF1">
    <property type="entry name" value="MEMBRANE LIPOPROTEIN"/>
    <property type="match status" value="1"/>
</dbReference>
<proteinExistence type="predicted"/>
<keyword evidence="2" id="KW-0472">Membrane</keyword>
<dbReference type="KEGG" id="soe:110804642"/>
<evidence type="ECO:0000256" key="2">
    <source>
        <dbReference type="SAM" id="Phobius"/>
    </source>
</evidence>
<feature type="compositionally biased region" description="Polar residues" evidence="1">
    <location>
        <begin position="116"/>
        <end position="133"/>
    </location>
</feature>
<dbReference type="PANTHER" id="PTHR34964">
    <property type="entry name" value="MEMBRANE LIPOPROTEIN-RELATED"/>
    <property type="match status" value="1"/>
</dbReference>
<keyword evidence="2" id="KW-1133">Transmembrane helix</keyword>
<reference evidence="3" key="1">
    <citation type="journal article" date="2021" name="Nat. Commun.">
        <title>Genomic analyses provide insights into spinach domestication and the genetic basis of agronomic traits.</title>
        <authorList>
            <person name="Cai X."/>
            <person name="Sun X."/>
            <person name="Xu C."/>
            <person name="Sun H."/>
            <person name="Wang X."/>
            <person name="Ge C."/>
            <person name="Zhang Z."/>
            <person name="Wang Q."/>
            <person name="Fei Z."/>
            <person name="Jiao C."/>
            <person name="Wang Q."/>
        </authorList>
    </citation>
    <scope>NUCLEOTIDE SEQUENCE [LARGE SCALE GENOMIC DNA]</scope>
    <source>
        <strain evidence="3">cv. Varoflay</strain>
    </source>
</reference>
<evidence type="ECO:0000313" key="4">
    <source>
        <dbReference type="RefSeq" id="XP_021865940.1"/>
    </source>
</evidence>
<dbReference type="OrthoDB" id="784693at2759"/>
<keyword evidence="3" id="KW-1185">Reference proteome</keyword>
<evidence type="ECO:0000313" key="3">
    <source>
        <dbReference type="Proteomes" id="UP000813463"/>
    </source>
</evidence>
<feature type="region of interest" description="Disordered" evidence="1">
    <location>
        <begin position="98"/>
        <end position="151"/>
    </location>
</feature>
<dbReference type="Proteomes" id="UP000813463">
    <property type="component" value="Chromosome 5"/>
</dbReference>
<protein>
    <submittedName>
        <fullName evidence="4">Uncharacterized protein</fullName>
    </submittedName>
</protein>
<name>A0A9R0JG94_SPIOL</name>
<reference evidence="4" key="2">
    <citation type="submission" date="2025-08" db="UniProtKB">
        <authorList>
            <consortium name="RefSeq"/>
        </authorList>
    </citation>
    <scope>IDENTIFICATION</scope>
    <source>
        <tissue evidence="4">Leaf</tissue>
    </source>
</reference>
<sequence>MSAMTLTPRCYVWFITMFLLTSILSGGTFLVLYMTQPETPTTSWYPVIGISLVCLPWFFWVLTVLYRIISRTLGFRMVCWGKSMLPVNNSMRNGGGGGGDCGGTTTVEGVADDGSSLENGTTGNATANYSSSQDDTDASKQVHYSDSGGQGEDLNNLGSYGGSISSIASHESELPLKLSMV</sequence>
<dbReference type="RefSeq" id="XP_021865940.1">
    <property type="nucleotide sequence ID" value="XM_022010248.2"/>
</dbReference>